<dbReference type="AlphaFoldDB" id="A0A0H3ZQS3"/>
<evidence type="ECO:0000256" key="3">
    <source>
        <dbReference type="ARBA" id="ARBA00022801"/>
    </source>
</evidence>
<dbReference type="InterPro" id="IPR001405">
    <property type="entry name" value="UPF0758"/>
</dbReference>
<dbReference type="PANTHER" id="PTHR30471">
    <property type="entry name" value="DNA REPAIR PROTEIN RADC"/>
    <property type="match status" value="1"/>
</dbReference>
<sequence>MRYQSSYGQGKLQELQDAPGKYYQLTEPVSPDELLDMAKAIAIDRLSRGATLTTPEQTKRTLSGLLQGMDREVFGVLFLNTQHQLIEFEILFYGTVNSASVYPREVVKRALLWNATSVILCHNHPSLCSEPSQADRRITRQLSDALALIDVRILDHFVVGETVTSFAERGWL</sequence>
<accession>A0A0H3ZQS3</accession>
<dbReference type="EMBL" id="KP795512">
    <property type="protein sequence ID" value="AKN36792.1"/>
    <property type="molecule type" value="Genomic_DNA"/>
</dbReference>
<dbReference type="PANTHER" id="PTHR30471:SF3">
    <property type="entry name" value="UPF0758 PROTEIN YEES-RELATED"/>
    <property type="match status" value="1"/>
</dbReference>
<dbReference type="Pfam" id="PF04002">
    <property type="entry name" value="RadC"/>
    <property type="match status" value="1"/>
</dbReference>
<keyword evidence="5" id="KW-0482">Metalloprotease</keyword>
<proteinExistence type="predicted"/>
<evidence type="ECO:0000256" key="5">
    <source>
        <dbReference type="ARBA" id="ARBA00023049"/>
    </source>
</evidence>
<dbReference type="PROSITE" id="PS50249">
    <property type="entry name" value="MPN"/>
    <property type="match status" value="1"/>
</dbReference>
<evidence type="ECO:0000313" key="7">
    <source>
        <dbReference type="EMBL" id="AKN36792.1"/>
    </source>
</evidence>
<reference evidence="7" key="1">
    <citation type="journal article" date="2015" name="MBio">
        <title>Eco-Evolutionary Dynamics of Episomes among Ecologically Cohesive Bacterial Populations.</title>
        <authorList>
            <person name="Xue H."/>
            <person name="Cordero O.X."/>
            <person name="Camas F.M."/>
            <person name="Trimble W."/>
            <person name="Meyer F."/>
            <person name="Guglielmini J."/>
            <person name="Rocha E.P."/>
            <person name="Polz M.F."/>
        </authorList>
    </citation>
    <scope>NUCLEOTIDE SEQUENCE</scope>
    <source>
        <strain evidence="7">FF_307</strain>
    </source>
</reference>
<dbReference type="GO" id="GO:0046872">
    <property type="term" value="F:metal ion binding"/>
    <property type="evidence" value="ECO:0007669"/>
    <property type="project" value="UniProtKB-KW"/>
</dbReference>
<protein>
    <submittedName>
        <fullName evidence="7">DNA repair protein RadC</fullName>
    </submittedName>
</protein>
<evidence type="ECO:0000256" key="2">
    <source>
        <dbReference type="ARBA" id="ARBA00022723"/>
    </source>
</evidence>
<dbReference type="GO" id="GO:0008237">
    <property type="term" value="F:metallopeptidase activity"/>
    <property type="evidence" value="ECO:0007669"/>
    <property type="project" value="UniProtKB-KW"/>
</dbReference>
<dbReference type="InterPro" id="IPR025657">
    <property type="entry name" value="RadC_JAB"/>
</dbReference>
<dbReference type="CDD" id="cd08071">
    <property type="entry name" value="MPN_DUF2466"/>
    <property type="match status" value="1"/>
</dbReference>
<keyword evidence="4" id="KW-0862">Zinc</keyword>
<feature type="domain" description="MPN" evidence="6">
    <location>
        <begin position="51"/>
        <end position="172"/>
    </location>
</feature>
<evidence type="ECO:0000256" key="4">
    <source>
        <dbReference type="ARBA" id="ARBA00022833"/>
    </source>
</evidence>
<name>A0A0H3ZQS3_9VIBR</name>
<dbReference type="InterPro" id="IPR037518">
    <property type="entry name" value="MPN"/>
</dbReference>
<dbReference type="Gene3D" id="3.40.140.10">
    <property type="entry name" value="Cytidine Deaminase, domain 2"/>
    <property type="match status" value="1"/>
</dbReference>
<keyword evidence="2" id="KW-0479">Metal-binding</keyword>
<organism evidence="7">
    <name type="scientific">Vibrio sp. FF_307</name>
    <dbReference type="NCBI Taxonomy" id="1652834"/>
    <lineage>
        <taxon>Bacteria</taxon>
        <taxon>Pseudomonadati</taxon>
        <taxon>Pseudomonadota</taxon>
        <taxon>Gammaproteobacteria</taxon>
        <taxon>Vibrionales</taxon>
        <taxon>Vibrionaceae</taxon>
        <taxon>Vibrio</taxon>
    </lineage>
</organism>
<keyword evidence="3" id="KW-0378">Hydrolase</keyword>
<dbReference type="GO" id="GO:0006508">
    <property type="term" value="P:proteolysis"/>
    <property type="evidence" value="ECO:0007669"/>
    <property type="project" value="UniProtKB-KW"/>
</dbReference>
<evidence type="ECO:0000256" key="1">
    <source>
        <dbReference type="ARBA" id="ARBA00022670"/>
    </source>
</evidence>
<keyword evidence="1" id="KW-0645">Protease</keyword>
<evidence type="ECO:0000259" key="6">
    <source>
        <dbReference type="PROSITE" id="PS50249"/>
    </source>
</evidence>